<evidence type="ECO:0000256" key="1">
    <source>
        <dbReference type="ARBA" id="ARBA00004123"/>
    </source>
</evidence>
<organism evidence="5 6">
    <name type="scientific">Cyclostephanos tholiformis</name>
    <dbReference type="NCBI Taxonomy" id="382380"/>
    <lineage>
        <taxon>Eukaryota</taxon>
        <taxon>Sar</taxon>
        <taxon>Stramenopiles</taxon>
        <taxon>Ochrophyta</taxon>
        <taxon>Bacillariophyta</taxon>
        <taxon>Coscinodiscophyceae</taxon>
        <taxon>Thalassiosirophycidae</taxon>
        <taxon>Stephanodiscales</taxon>
        <taxon>Stephanodiscaceae</taxon>
        <taxon>Cyclostephanos</taxon>
    </lineage>
</organism>
<feature type="region of interest" description="Disordered" evidence="3">
    <location>
        <begin position="221"/>
        <end position="247"/>
    </location>
</feature>
<reference evidence="5 6" key="1">
    <citation type="submission" date="2024-10" db="EMBL/GenBank/DDBJ databases">
        <title>Updated reference genomes for cyclostephanoid diatoms.</title>
        <authorList>
            <person name="Roberts W.R."/>
            <person name="Alverson A.J."/>
        </authorList>
    </citation>
    <scope>NUCLEOTIDE SEQUENCE [LARGE SCALE GENOMIC DNA]</scope>
    <source>
        <strain evidence="5 6">AJA228-03</strain>
    </source>
</reference>
<feature type="region of interest" description="Disordered" evidence="3">
    <location>
        <begin position="149"/>
        <end position="207"/>
    </location>
</feature>
<sequence length="686" mass="75196">MATTRSASTRSATTRSATTSAPPQQQQQQSRRGNLGSVLMSYDHSSRSEDQRPEQSMGHRLTIDVTEMHVNAIDDGLDNDDDGHDDDRVRSLTLGSEFDLSWIVGGTKDGRGMSISSVGGLLAPLGEYNNNATTSAAVAMDDPTVVSSDVSASASDAGRVQTTMTQQQQQQQRQAAGTSTSAGGVAQRWQQQQQQHMPAPARSRGDSTASASLFLNGLFHHHHHQQQQQQQPPPPRPHGQHTMMAAHTPPTQMGNSYENSHFGKRMRAGSISGRLRSMSDLEDAGTISREQKSILKDLIIAGDDSVQCAIDRYEAGDASALEEMVRGGYLLARSSADVDLLEDLDLDFLNVHEGYDDEEGGDGGGMMFGNMDYIDDGAQQPVIRSHSRRGDGIGDLEFNGDFTSSFAASPSSQSAQPYPIQQMATRGARGNSVDDIEIHRYRANSLAVPGSLLDGVNTDDDSQISFGRWMDKHVAGPPRGKATAAQRRRQFATDDAVDASLQLLMASKFEGPVRTVTTTIEVEASEVKKTKAKKEKTKKSPSSSPIKKEKKEPRERKSQSKMKDMMEGITSSNVASILEGELDEVSEEVPSGLGRPRSMSDPNLSVRLDDHGLLHVVGPEGWVGAYSPDSRQLRVNRFLEKRNHRVWVKKVKYDVRKNFADSRLRVKGRFVKKEDEMLMRELMSLT</sequence>
<feature type="compositionally biased region" description="Basic residues" evidence="3">
    <location>
        <begin position="530"/>
        <end position="539"/>
    </location>
</feature>
<dbReference type="InterPro" id="IPR010402">
    <property type="entry name" value="CCT_domain"/>
</dbReference>
<feature type="compositionally biased region" description="Basic and acidic residues" evidence="3">
    <location>
        <begin position="44"/>
        <end position="53"/>
    </location>
</feature>
<dbReference type="GO" id="GO:0005634">
    <property type="term" value="C:nucleus"/>
    <property type="evidence" value="ECO:0007669"/>
    <property type="project" value="UniProtKB-SubCell"/>
</dbReference>
<evidence type="ECO:0000256" key="3">
    <source>
        <dbReference type="SAM" id="MobiDB-lite"/>
    </source>
</evidence>
<comment type="subcellular location">
    <subcellularLocation>
        <location evidence="1">Nucleus</location>
    </subcellularLocation>
</comment>
<name>A0ABD3RAP8_9STRA</name>
<feature type="compositionally biased region" description="Basic and acidic residues" evidence="3">
    <location>
        <begin position="546"/>
        <end position="566"/>
    </location>
</feature>
<evidence type="ECO:0000313" key="6">
    <source>
        <dbReference type="Proteomes" id="UP001530377"/>
    </source>
</evidence>
<comment type="caution">
    <text evidence="5">The sequence shown here is derived from an EMBL/GenBank/DDBJ whole genome shotgun (WGS) entry which is preliminary data.</text>
</comment>
<evidence type="ECO:0000313" key="5">
    <source>
        <dbReference type="EMBL" id="KAL3809918.1"/>
    </source>
</evidence>
<dbReference type="PANTHER" id="PTHR31874">
    <property type="entry name" value="CCT MOTIF FAMILY PROTEIN, EXPRESSED"/>
    <property type="match status" value="1"/>
</dbReference>
<dbReference type="PROSITE" id="PS51017">
    <property type="entry name" value="CCT"/>
    <property type="match status" value="1"/>
</dbReference>
<evidence type="ECO:0000256" key="2">
    <source>
        <dbReference type="ARBA" id="ARBA00023242"/>
    </source>
</evidence>
<protein>
    <recommendedName>
        <fullName evidence="4">CCT domain-containing protein</fullName>
    </recommendedName>
</protein>
<accession>A0ABD3RAP8</accession>
<feature type="compositionally biased region" description="Low complexity" evidence="3">
    <location>
        <begin position="149"/>
        <end position="195"/>
    </location>
</feature>
<keyword evidence="6" id="KW-1185">Reference proteome</keyword>
<proteinExistence type="predicted"/>
<feature type="region of interest" description="Disordered" evidence="3">
    <location>
        <begin position="527"/>
        <end position="566"/>
    </location>
</feature>
<dbReference type="Proteomes" id="UP001530377">
    <property type="component" value="Unassembled WGS sequence"/>
</dbReference>
<keyword evidence="2" id="KW-0539">Nucleus</keyword>
<dbReference type="InterPro" id="IPR052453">
    <property type="entry name" value="CONSTANS-like_ZF"/>
</dbReference>
<feature type="compositionally biased region" description="Low complexity" evidence="3">
    <location>
        <begin position="1"/>
        <end position="29"/>
    </location>
</feature>
<evidence type="ECO:0000259" key="4">
    <source>
        <dbReference type="PROSITE" id="PS51017"/>
    </source>
</evidence>
<feature type="domain" description="CCT" evidence="4">
    <location>
        <begin position="631"/>
        <end position="673"/>
    </location>
</feature>
<gene>
    <name evidence="5" type="ORF">ACHAXA_005332</name>
</gene>
<feature type="region of interest" description="Disordered" evidence="3">
    <location>
        <begin position="1"/>
        <end position="57"/>
    </location>
</feature>
<dbReference type="EMBL" id="JALLPB020000365">
    <property type="protein sequence ID" value="KAL3809918.1"/>
    <property type="molecule type" value="Genomic_DNA"/>
</dbReference>
<dbReference type="PANTHER" id="PTHR31874:SF1">
    <property type="entry name" value="ZINC FINGER PROTEIN CONSTANS-LIKE 6"/>
    <property type="match status" value="1"/>
</dbReference>
<dbReference type="AlphaFoldDB" id="A0ABD3RAP8"/>
<dbReference type="Pfam" id="PF06203">
    <property type="entry name" value="CCT"/>
    <property type="match status" value="1"/>
</dbReference>